<reference evidence="2 3" key="1">
    <citation type="submission" date="2019-10" db="EMBL/GenBank/DDBJ databases">
        <title>Glaciimonas soli sp. nov., a psychrophilic bacterium isolated from the forest soil of a high elevation mountain in Taiwan.</title>
        <authorList>
            <person name="Wang L.-T."/>
            <person name="Shieh W.Y."/>
        </authorList>
    </citation>
    <scope>NUCLEOTIDE SEQUENCE [LARGE SCALE GENOMIC DNA]</scope>
    <source>
        <strain evidence="2 3">GS1</strain>
    </source>
</reference>
<accession>A0A843YTI6</accession>
<keyword evidence="3" id="KW-1185">Reference proteome</keyword>
<dbReference type="OrthoDB" id="5298497at2"/>
<dbReference type="PANTHER" id="PTHR34351:SF1">
    <property type="entry name" value="SLR1927 PROTEIN"/>
    <property type="match status" value="1"/>
</dbReference>
<keyword evidence="1" id="KW-0812">Transmembrane</keyword>
<feature type="transmembrane region" description="Helical" evidence="1">
    <location>
        <begin position="32"/>
        <end position="55"/>
    </location>
</feature>
<dbReference type="AlphaFoldDB" id="A0A843YTI6"/>
<comment type="caution">
    <text evidence="2">The sequence shown here is derived from an EMBL/GenBank/DDBJ whole genome shotgun (WGS) entry which is preliminary data.</text>
</comment>
<keyword evidence="1" id="KW-0472">Membrane</keyword>
<protein>
    <submittedName>
        <fullName evidence="2">DUF58 domain-containing protein</fullName>
    </submittedName>
</protein>
<proteinExistence type="predicted"/>
<gene>
    <name evidence="2" type="ORF">GEV47_17780</name>
</gene>
<keyword evidence="1" id="KW-1133">Transmembrane helix</keyword>
<feature type="transmembrane region" description="Helical" evidence="1">
    <location>
        <begin position="61"/>
        <end position="81"/>
    </location>
</feature>
<dbReference type="Proteomes" id="UP000451565">
    <property type="component" value="Unassembled WGS sequence"/>
</dbReference>
<evidence type="ECO:0000256" key="1">
    <source>
        <dbReference type="SAM" id="Phobius"/>
    </source>
</evidence>
<dbReference type="EMBL" id="WINI01000009">
    <property type="protein sequence ID" value="MQR02530.1"/>
    <property type="molecule type" value="Genomic_DNA"/>
</dbReference>
<dbReference type="RefSeq" id="WP_153236143.1">
    <property type="nucleotide sequence ID" value="NZ_WINI01000009.1"/>
</dbReference>
<evidence type="ECO:0000313" key="2">
    <source>
        <dbReference type="EMBL" id="MQR02530.1"/>
    </source>
</evidence>
<evidence type="ECO:0000313" key="3">
    <source>
        <dbReference type="Proteomes" id="UP000451565"/>
    </source>
</evidence>
<name>A0A843YTI6_9BURK</name>
<dbReference type="PANTHER" id="PTHR34351">
    <property type="entry name" value="SLR1927 PROTEIN-RELATED"/>
    <property type="match status" value="1"/>
</dbReference>
<organism evidence="2 3">
    <name type="scientific">Glaciimonas soli</name>
    <dbReference type="NCBI Taxonomy" id="2590999"/>
    <lineage>
        <taxon>Bacteria</taxon>
        <taxon>Pseudomonadati</taxon>
        <taxon>Pseudomonadota</taxon>
        <taxon>Betaproteobacteria</taxon>
        <taxon>Burkholderiales</taxon>
        <taxon>Oxalobacteraceae</taxon>
        <taxon>Glaciimonas</taxon>
    </lineage>
</organism>
<sequence>MLNRLQKILPFKLPSRSHAAETGEVFLSQRRVYIVPSGAGFAFAGVLILLFVAAINYNLSLGFALTFLLASCAIITMHLTFRNLAYLYLSTGKKSPVFAGQTALFELHLINRRTHPRYAIWLKFITADLPHIEQAIDIAASTSANVVLGSNTYVRGWLAAPKIRLQTRFPLGLLRAWSYWQPDAQVLVYPQPEALDTAPALPVSAQQNGEGDMQSGHDDFAGVRAYQAGDSLKHLAWRQMAKLNTDENSTSFSTLLSKQFDGGGASTLLIDYSTLPYAMDVESKLSRMTRWVLEAEMRGLPYAFKLGDIFYAPAVGAPHQRACLQALALFDEA</sequence>